<keyword evidence="4" id="KW-0597">Phosphoprotein</keyword>
<dbReference type="CDD" id="cd09410">
    <property type="entry name" value="LIM3_Leupaxin"/>
    <property type="match status" value="1"/>
</dbReference>
<gene>
    <name evidence="14" type="ORF">MATL_G00030430</name>
</gene>
<keyword evidence="15" id="KW-1185">Reference proteome</keyword>
<dbReference type="FunFam" id="2.10.110.10:FF:000008">
    <property type="entry name" value="Paxillin isoform 1"/>
    <property type="match status" value="1"/>
</dbReference>
<dbReference type="GO" id="GO:0001725">
    <property type="term" value="C:stress fiber"/>
    <property type="evidence" value="ECO:0007669"/>
    <property type="project" value="TreeGrafter"/>
</dbReference>
<dbReference type="GO" id="GO:0030036">
    <property type="term" value="P:actin cytoskeleton organization"/>
    <property type="evidence" value="ECO:0007669"/>
    <property type="project" value="TreeGrafter"/>
</dbReference>
<evidence type="ECO:0000256" key="6">
    <source>
        <dbReference type="ARBA" id="ARBA00022737"/>
    </source>
</evidence>
<keyword evidence="7 11" id="KW-0862">Zinc</keyword>
<protein>
    <recommendedName>
        <fullName evidence="13">LIM zinc-binding domain-containing protein</fullName>
    </recommendedName>
</protein>
<evidence type="ECO:0000256" key="2">
    <source>
        <dbReference type="ARBA" id="ARBA00004246"/>
    </source>
</evidence>
<keyword evidence="5 11" id="KW-0479">Metal-binding</keyword>
<proteinExistence type="predicted"/>
<evidence type="ECO:0000256" key="10">
    <source>
        <dbReference type="ARBA" id="ARBA00023212"/>
    </source>
</evidence>
<dbReference type="Gene3D" id="2.10.110.10">
    <property type="entry name" value="Cysteine Rich Protein"/>
    <property type="match status" value="4"/>
</dbReference>
<dbReference type="GO" id="GO:0005925">
    <property type="term" value="C:focal adhesion"/>
    <property type="evidence" value="ECO:0007669"/>
    <property type="project" value="UniProtKB-SubCell"/>
</dbReference>
<keyword evidence="3" id="KW-0963">Cytoplasm</keyword>
<accession>A0A9D3QIJ4</accession>
<dbReference type="PROSITE" id="PS50023">
    <property type="entry name" value="LIM_DOMAIN_2"/>
    <property type="match status" value="4"/>
</dbReference>
<comment type="subcellular location">
    <subcellularLocation>
        <location evidence="2">Cell junction</location>
        <location evidence="2">Focal adhesion</location>
    </subcellularLocation>
    <subcellularLocation>
        <location evidence="1">Cytoplasm</location>
        <location evidence="1">Cytoskeleton</location>
    </subcellularLocation>
</comment>
<evidence type="ECO:0000256" key="8">
    <source>
        <dbReference type="ARBA" id="ARBA00022949"/>
    </source>
</evidence>
<dbReference type="GO" id="GO:0031941">
    <property type="term" value="C:filamentous actin"/>
    <property type="evidence" value="ECO:0007669"/>
    <property type="project" value="TreeGrafter"/>
</dbReference>
<evidence type="ECO:0000256" key="1">
    <source>
        <dbReference type="ARBA" id="ARBA00004245"/>
    </source>
</evidence>
<dbReference type="SUPFAM" id="SSF57716">
    <property type="entry name" value="Glucocorticoid receptor-like (DNA-binding domain)"/>
    <property type="match status" value="5"/>
</dbReference>
<feature type="region of interest" description="Disordered" evidence="12">
    <location>
        <begin position="100"/>
        <end position="158"/>
    </location>
</feature>
<feature type="compositionally biased region" description="Basic and acidic residues" evidence="12">
    <location>
        <begin position="115"/>
        <end position="136"/>
    </location>
</feature>
<feature type="region of interest" description="Disordered" evidence="12">
    <location>
        <begin position="1"/>
        <end position="45"/>
    </location>
</feature>
<dbReference type="GO" id="GO:0061061">
    <property type="term" value="P:muscle structure development"/>
    <property type="evidence" value="ECO:0007669"/>
    <property type="project" value="TreeGrafter"/>
</dbReference>
<evidence type="ECO:0000259" key="13">
    <source>
        <dbReference type="PROSITE" id="PS50023"/>
    </source>
</evidence>
<evidence type="ECO:0000256" key="7">
    <source>
        <dbReference type="ARBA" id="ARBA00022833"/>
    </source>
</evidence>
<evidence type="ECO:0000256" key="5">
    <source>
        <dbReference type="ARBA" id="ARBA00022723"/>
    </source>
</evidence>
<keyword evidence="8" id="KW-0965">Cell junction</keyword>
<dbReference type="SMART" id="SM00132">
    <property type="entry name" value="LIM"/>
    <property type="match status" value="4"/>
</dbReference>
<reference evidence="14" key="1">
    <citation type="submission" date="2021-01" db="EMBL/GenBank/DDBJ databases">
        <authorList>
            <person name="Zahm M."/>
            <person name="Roques C."/>
            <person name="Cabau C."/>
            <person name="Klopp C."/>
            <person name="Donnadieu C."/>
            <person name="Jouanno E."/>
            <person name="Lampietro C."/>
            <person name="Louis A."/>
            <person name="Herpin A."/>
            <person name="Echchiki A."/>
            <person name="Berthelot C."/>
            <person name="Parey E."/>
            <person name="Roest-Crollius H."/>
            <person name="Braasch I."/>
            <person name="Postlethwait J."/>
            <person name="Bobe J."/>
            <person name="Montfort J."/>
            <person name="Bouchez O."/>
            <person name="Begum T."/>
            <person name="Mejri S."/>
            <person name="Adams A."/>
            <person name="Chen W.-J."/>
            <person name="Guiguen Y."/>
        </authorList>
    </citation>
    <scope>NUCLEOTIDE SEQUENCE</scope>
    <source>
        <strain evidence="14">YG-15Mar2019-1</strain>
        <tissue evidence="14">Brain</tissue>
    </source>
</reference>
<feature type="domain" description="LIM zinc-binding" evidence="13">
    <location>
        <begin position="360"/>
        <end position="417"/>
    </location>
</feature>
<evidence type="ECO:0000313" key="14">
    <source>
        <dbReference type="EMBL" id="KAG7488148.1"/>
    </source>
</evidence>
<dbReference type="FunFam" id="2.10.110.10:FF:000018">
    <property type="entry name" value="Paxillin isoform 1"/>
    <property type="match status" value="1"/>
</dbReference>
<dbReference type="PANTHER" id="PTHR24214">
    <property type="entry name" value="PDZ AND LIM DOMAIN PROTEIN ZASP"/>
    <property type="match status" value="1"/>
</dbReference>
<keyword evidence="10" id="KW-0206">Cytoskeleton</keyword>
<dbReference type="FunFam" id="2.10.110.10:FF:000009">
    <property type="entry name" value="Paxillin isoform 1"/>
    <property type="match status" value="1"/>
</dbReference>
<dbReference type="Pfam" id="PF00412">
    <property type="entry name" value="LIM"/>
    <property type="match status" value="4"/>
</dbReference>
<dbReference type="InterPro" id="IPR001781">
    <property type="entry name" value="Znf_LIM"/>
</dbReference>
<evidence type="ECO:0000313" key="15">
    <source>
        <dbReference type="Proteomes" id="UP001046870"/>
    </source>
</evidence>
<dbReference type="GO" id="GO:0046872">
    <property type="term" value="F:metal ion binding"/>
    <property type="evidence" value="ECO:0007669"/>
    <property type="project" value="UniProtKB-KW"/>
</dbReference>
<keyword evidence="6" id="KW-0677">Repeat</keyword>
<dbReference type="GO" id="GO:0007507">
    <property type="term" value="P:heart development"/>
    <property type="evidence" value="ECO:0007669"/>
    <property type="project" value="TreeGrafter"/>
</dbReference>
<dbReference type="OrthoDB" id="15567at2759"/>
<sequence length="417" mass="45101">MDELDTLLEELAQSSSQGTLGPADIPQKSVGPTGKEETASTLGQITPVYTSKLPLKDSDSSHVYSEVPEPVEVSLMSPGTATRELDSIMQGLLGLGLGLDASPTASAPPPLIPKSGKEKGTKETKETDKGQAKEGEPNTTKDCNQAPDKTPLPGKTGSSIDDLLGVLSSDMEKMGVRTSAKGLCASCGKCIVGKVITALGEVWHPEHFVCVVCGVELGTCGFFERDGKAYCEKDYQSLFAPRCAYCKGPILQNILTALDRSWHPDHFFCTHCGELFESQGFMERDGRPYCTRDFYHLFAPKCSGCGEPVQQNYLSAVNGTWHPSCFVCADCLSPFQDGCFMELEGRPLCSLHYHSRQGTLCGGCGAPISGRCISALNRKFHPEHFVCAFCLRQLVQGVFKEQGGKPYCSVCHEKLFL</sequence>
<dbReference type="GO" id="GO:0030018">
    <property type="term" value="C:Z disc"/>
    <property type="evidence" value="ECO:0007669"/>
    <property type="project" value="TreeGrafter"/>
</dbReference>
<comment type="caution">
    <text evidence="14">The sequence shown here is derived from an EMBL/GenBank/DDBJ whole genome shotgun (WGS) entry which is preliminary data.</text>
</comment>
<dbReference type="GO" id="GO:0003779">
    <property type="term" value="F:actin binding"/>
    <property type="evidence" value="ECO:0007669"/>
    <property type="project" value="TreeGrafter"/>
</dbReference>
<organism evidence="14 15">
    <name type="scientific">Megalops atlanticus</name>
    <name type="common">Tarpon</name>
    <name type="synonym">Clupea gigantea</name>
    <dbReference type="NCBI Taxonomy" id="7932"/>
    <lineage>
        <taxon>Eukaryota</taxon>
        <taxon>Metazoa</taxon>
        <taxon>Chordata</taxon>
        <taxon>Craniata</taxon>
        <taxon>Vertebrata</taxon>
        <taxon>Euteleostomi</taxon>
        <taxon>Actinopterygii</taxon>
        <taxon>Neopterygii</taxon>
        <taxon>Teleostei</taxon>
        <taxon>Elopiformes</taxon>
        <taxon>Megalopidae</taxon>
        <taxon>Megalops</taxon>
    </lineage>
</organism>
<dbReference type="CDD" id="cd09336">
    <property type="entry name" value="LIM1_Paxillin_like"/>
    <property type="match status" value="1"/>
</dbReference>
<feature type="domain" description="LIM zinc-binding" evidence="13">
    <location>
        <begin position="242"/>
        <end position="299"/>
    </location>
</feature>
<evidence type="ECO:0000256" key="4">
    <source>
        <dbReference type="ARBA" id="ARBA00022553"/>
    </source>
</evidence>
<dbReference type="GO" id="GO:0005912">
    <property type="term" value="C:adherens junction"/>
    <property type="evidence" value="ECO:0007669"/>
    <property type="project" value="TreeGrafter"/>
</dbReference>
<dbReference type="CDD" id="cd09412">
    <property type="entry name" value="LIM4_Leupaxin"/>
    <property type="match status" value="1"/>
</dbReference>
<keyword evidence="9 11" id="KW-0440">LIM domain</keyword>
<dbReference type="GO" id="GO:0051371">
    <property type="term" value="F:muscle alpha-actinin binding"/>
    <property type="evidence" value="ECO:0007669"/>
    <property type="project" value="TreeGrafter"/>
</dbReference>
<dbReference type="EMBL" id="JAFDVH010000002">
    <property type="protein sequence ID" value="KAG7488148.1"/>
    <property type="molecule type" value="Genomic_DNA"/>
</dbReference>
<evidence type="ECO:0000256" key="3">
    <source>
        <dbReference type="ARBA" id="ARBA00022490"/>
    </source>
</evidence>
<dbReference type="FunFam" id="2.10.110.10:FF:000012">
    <property type="entry name" value="Paxillin isoform 1"/>
    <property type="match status" value="1"/>
</dbReference>
<evidence type="ECO:0000256" key="9">
    <source>
        <dbReference type="ARBA" id="ARBA00023038"/>
    </source>
</evidence>
<evidence type="ECO:0000256" key="11">
    <source>
        <dbReference type="PROSITE-ProRule" id="PRU00125"/>
    </source>
</evidence>
<dbReference type="InterPro" id="IPR047075">
    <property type="entry name" value="Paxillin_TGFB1I1_LIM_dom1"/>
</dbReference>
<dbReference type="Proteomes" id="UP001046870">
    <property type="component" value="Chromosome 2"/>
</dbReference>
<name>A0A9D3QIJ4_MEGAT</name>
<dbReference type="InterPro" id="IPR050604">
    <property type="entry name" value="PDZ-LIM_domain"/>
</dbReference>
<feature type="domain" description="LIM zinc-binding" evidence="13">
    <location>
        <begin position="182"/>
        <end position="241"/>
    </location>
</feature>
<feature type="domain" description="LIM zinc-binding" evidence="13">
    <location>
        <begin position="300"/>
        <end position="359"/>
    </location>
</feature>
<evidence type="ECO:0000256" key="12">
    <source>
        <dbReference type="SAM" id="MobiDB-lite"/>
    </source>
</evidence>
<dbReference type="PROSITE" id="PS00478">
    <property type="entry name" value="LIM_DOMAIN_1"/>
    <property type="match status" value="3"/>
</dbReference>
<dbReference type="PANTHER" id="PTHR24214:SF62">
    <property type="entry name" value="LEUPAXIN"/>
    <property type="match status" value="1"/>
</dbReference>
<dbReference type="AlphaFoldDB" id="A0A9D3QIJ4"/>